<evidence type="ECO:0000313" key="5">
    <source>
        <dbReference type="Proteomes" id="UP001233999"/>
    </source>
</evidence>
<organism evidence="4 5">
    <name type="scientific">Diploptera punctata</name>
    <name type="common">Pacific beetle cockroach</name>
    <dbReference type="NCBI Taxonomy" id="6984"/>
    <lineage>
        <taxon>Eukaryota</taxon>
        <taxon>Metazoa</taxon>
        <taxon>Ecdysozoa</taxon>
        <taxon>Arthropoda</taxon>
        <taxon>Hexapoda</taxon>
        <taxon>Insecta</taxon>
        <taxon>Pterygota</taxon>
        <taxon>Neoptera</taxon>
        <taxon>Polyneoptera</taxon>
        <taxon>Dictyoptera</taxon>
        <taxon>Blattodea</taxon>
        <taxon>Blaberoidea</taxon>
        <taxon>Blaberidae</taxon>
        <taxon>Diplopterinae</taxon>
        <taxon>Diploptera</taxon>
    </lineage>
</organism>
<dbReference type="PANTHER" id="PTHR21148">
    <property type="entry name" value="THIOREDOXIN DOMAIN-CONTAINING PROTEIN 9"/>
    <property type="match status" value="1"/>
</dbReference>
<evidence type="ECO:0000259" key="3">
    <source>
        <dbReference type="Pfam" id="PF00085"/>
    </source>
</evidence>
<proteinExistence type="predicted"/>
<dbReference type="InterPro" id="IPR036249">
    <property type="entry name" value="Thioredoxin-like_sf"/>
</dbReference>
<dbReference type="EMBL" id="JASPKZ010003872">
    <property type="protein sequence ID" value="KAJ9591360.1"/>
    <property type="molecule type" value="Genomic_DNA"/>
</dbReference>
<dbReference type="Pfam" id="PF00085">
    <property type="entry name" value="Thioredoxin"/>
    <property type="match status" value="1"/>
</dbReference>
<dbReference type="Proteomes" id="UP001233999">
    <property type="component" value="Unassembled WGS sequence"/>
</dbReference>
<feature type="coiled-coil region" evidence="2">
    <location>
        <begin position="13"/>
        <end position="58"/>
    </location>
</feature>
<reference evidence="4" key="1">
    <citation type="journal article" date="2023" name="IScience">
        <title>Live-bearing cockroach genome reveals convergent evolutionary mechanisms linked to viviparity in insects and beyond.</title>
        <authorList>
            <person name="Fouks B."/>
            <person name="Harrison M.C."/>
            <person name="Mikhailova A.A."/>
            <person name="Marchal E."/>
            <person name="English S."/>
            <person name="Carruthers M."/>
            <person name="Jennings E.C."/>
            <person name="Chiamaka E.L."/>
            <person name="Frigard R.A."/>
            <person name="Pippel M."/>
            <person name="Attardo G.M."/>
            <person name="Benoit J.B."/>
            <person name="Bornberg-Bauer E."/>
            <person name="Tobe S.S."/>
        </authorList>
    </citation>
    <scope>NUCLEOTIDE SEQUENCE</scope>
    <source>
        <strain evidence="4">Stay&amp;Tobe</strain>
    </source>
</reference>
<comment type="caution">
    <text evidence="4">The sequence shown here is derived from an EMBL/GenBank/DDBJ whole genome shotgun (WGS) entry which is preliminary data.</text>
</comment>
<keyword evidence="2" id="KW-0175">Coiled coil</keyword>
<name>A0AAD8A3B8_DIPPU</name>
<dbReference type="AlphaFoldDB" id="A0AAD8A3B8"/>
<reference evidence="4" key="2">
    <citation type="submission" date="2023-05" db="EMBL/GenBank/DDBJ databases">
        <authorList>
            <person name="Fouks B."/>
        </authorList>
    </citation>
    <scope>NUCLEOTIDE SEQUENCE</scope>
    <source>
        <strain evidence="4">Stay&amp;Tobe</strain>
        <tissue evidence="4">Testes</tissue>
    </source>
</reference>
<protein>
    <recommendedName>
        <fullName evidence="1">Thioredoxin domain-containing protein 9</fullName>
    </recommendedName>
</protein>
<evidence type="ECO:0000256" key="2">
    <source>
        <dbReference type="SAM" id="Coils"/>
    </source>
</evidence>
<evidence type="ECO:0000313" key="4">
    <source>
        <dbReference type="EMBL" id="KAJ9591360.1"/>
    </source>
</evidence>
<feature type="domain" description="Thioredoxin" evidence="3">
    <location>
        <begin position="73"/>
        <end position="156"/>
    </location>
</feature>
<accession>A0AAD8A3B8</accession>
<evidence type="ECO:0000256" key="1">
    <source>
        <dbReference type="ARBA" id="ARBA00026148"/>
    </source>
</evidence>
<dbReference type="Gene3D" id="3.40.30.10">
    <property type="entry name" value="Glutaredoxin"/>
    <property type="match status" value="1"/>
</dbReference>
<keyword evidence="5" id="KW-1185">Reference proteome</keyword>
<dbReference type="SUPFAM" id="SSF52833">
    <property type="entry name" value="Thioredoxin-like"/>
    <property type="match status" value="1"/>
</dbReference>
<gene>
    <name evidence="4" type="ORF">L9F63_002118</name>
</gene>
<sequence>MASLERVIQQNVLEVTKKVEDHLDAELEKLEKLDSDDLDKLREKRLQEMKRYAQQQQEWLAMGHGEYTEIPEEKEFFEITKKSKDIVCHFYKNDSPRCKIVDHHLKILSKSHLEARFCKIDVERCPFLTERLRIKVIPTIALIKDSKTKDYVVGFTDLGNCDDFSTEMMEWRIAQPGVIKYNGNLLEPPVQGKKSNKLLFGVAAKKTIRGKESDSDDEDY</sequence>
<dbReference type="CDD" id="cd02989">
    <property type="entry name" value="Phd_like_TxnDC9"/>
    <property type="match status" value="1"/>
</dbReference>
<dbReference type="InterPro" id="IPR013766">
    <property type="entry name" value="Thioredoxin_domain"/>
</dbReference>